<evidence type="ECO:0000256" key="1">
    <source>
        <dbReference type="SAM" id="SignalP"/>
    </source>
</evidence>
<protein>
    <submittedName>
        <fullName evidence="2">Putative secreted protein</fullName>
    </submittedName>
</protein>
<dbReference type="OrthoDB" id="6507689at2759"/>
<accession>A0A6M2DDV3</accession>
<proteinExistence type="predicted"/>
<dbReference type="AlphaFoldDB" id="A0A6M2DDV3"/>
<organism evidence="2">
    <name type="scientific">Rhipicephalus microplus</name>
    <name type="common">Cattle tick</name>
    <name type="synonym">Boophilus microplus</name>
    <dbReference type="NCBI Taxonomy" id="6941"/>
    <lineage>
        <taxon>Eukaryota</taxon>
        <taxon>Metazoa</taxon>
        <taxon>Ecdysozoa</taxon>
        <taxon>Arthropoda</taxon>
        <taxon>Chelicerata</taxon>
        <taxon>Arachnida</taxon>
        <taxon>Acari</taxon>
        <taxon>Parasitiformes</taxon>
        <taxon>Ixodida</taxon>
        <taxon>Ixodoidea</taxon>
        <taxon>Ixodidae</taxon>
        <taxon>Rhipicephalinae</taxon>
        <taxon>Rhipicephalus</taxon>
        <taxon>Boophilus</taxon>
    </lineage>
</organism>
<feature type="signal peptide" evidence="1">
    <location>
        <begin position="1"/>
        <end position="22"/>
    </location>
</feature>
<name>A0A6M2DDV3_RHIMP</name>
<evidence type="ECO:0000313" key="2">
    <source>
        <dbReference type="EMBL" id="NOV43341.1"/>
    </source>
</evidence>
<keyword evidence="1" id="KW-0732">Signal</keyword>
<feature type="chain" id="PRO_5026731024" evidence="1">
    <location>
        <begin position="23"/>
        <end position="77"/>
    </location>
</feature>
<sequence length="77" mass="8297">MKICLALAILCSLLVFIGGTVASIIQLVNEYGADEQSCFRGFCYDQKFTLTPPSLSLLDIFTSGGNADPNWGKCSTK</sequence>
<dbReference type="VEuPathDB" id="VectorBase:LOC119187130"/>
<reference evidence="2" key="1">
    <citation type="submission" date="2019-09" db="EMBL/GenBank/DDBJ databases">
        <title>Organ-specific transcriptomic study of the physiology of the cattle tick, Rhipicephalus microplus.</title>
        <authorList>
            <person name="Tirloni L."/>
            <person name="Braz G."/>
            <person name="Gandara A.C.P."/>
            <person name="Sabadin G.A."/>
            <person name="da Silva R.M."/>
            <person name="Guizzo M.G."/>
            <person name="Machado J.A."/>
            <person name="Costa E.P."/>
            <person name="Gomes H.F."/>
            <person name="Moraes J."/>
            <person name="Mota M.B.S."/>
            <person name="Mesquita R.D."/>
            <person name="Alvarenga P.H."/>
            <person name="Alves F."/>
            <person name="Seixas A."/>
            <person name="da Fonseca R.N."/>
            <person name="Fogaca A."/>
            <person name="Logullo C."/>
            <person name="Tanaka A."/>
            <person name="Daffre S."/>
            <person name="Termignoni C."/>
            <person name="Vaz I.S.Jr."/>
            <person name="Oliveira P.L."/>
            <person name="Ribeiro J.M."/>
        </authorList>
    </citation>
    <scope>NUCLEOTIDE SEQUENCE</scope>
    <source>
        <strain evidence="2">Porto Alegre</strain>
    </source>
</reference>
<dbReference type="EMBL" id="GHWJ01010604">
    <property type="protein sequence ID" value="NOV43341.1"/>
    <property type="molecule type" value="Transcribed_RNA"/>
</dbReference>